<feature type="compositionally biased region" description="Basic and acidic residues" evidence="1">
    <location>
        <begin position="211"/>
        <end position="226"/>
    </location>
</feature>
<sequence>MWDVGMLDGVAGSGRGNFPSLGCLIPVRFRENQALGMSPECHRNVFPNSERDSKGTTKTPRNEDPALGIPPRSILAEISLKIHLKMLDPPENAGFGAPESGAPNLPWAFFQGIQRGRSSSCSWDDVPVSFPLAPRPAGTHFQPGAFLARGFSEPKTPPQLPVVHPAFPGVVRELGPWDVRNSAQSEQGERSFSPKSILDSHGDVPAVFARPHQDTGHGGHGPERARHGPGSWWDPGQGQGRGHSRESRAGHRGLAGQDGPMGGPMAPQLVKMAPQLAKMSPPLAKMAPQLAKMAPCMAKRAPQLVQWPHNWPRCPHGWPRWPHGWSNGPTTGQDVPMAGQGVPMADQEGPTAGPGIPTLLGWIPWEFPPRKFPPREFPPHLEGSPRNSHPENSHPQDLIWEPTRASLGDFPPCAEAPTRSGNLSLCKSRLFPDPGQTTQSAQIREGSTDTIPNLFIKARGIPDWKEGHDPRRLRDLGVLQQHSGCPRGPDSAGGTPRMHPELPIPGMTSWVQDLTRPAGDPFPKTPRDHSWRDRARRDPAFKGRRSPEGLPEGLPEPPRDPTGVPEPRKGRGKAPGAAPEQGTGNVRPGWPREHAQGQGTPDTSPAHLSREGREAVNGNGIGRRQNRGLPPGCHSGVTGPGVSLARVCHRTGGVIILEVSLLWGCHHPGGVTILEVSPSWRCHHPGGVTVLEVSLPWRCHRPGGVTVREVSLSRRCHHPGDVTVPEVSPSWRCHWTGGVTIPEVSPSQGCHSPRGVTILEVSLDWGCHQPGGGCHHPRGVTTLGVLPAWRCHCPGGVTIPGMSQSRRCHHPRDSRRCHHPGDVTVLEVSPSQGCHSPGGVTIPGVSQSQGCHHPRDVTVPEVSPSQGCHHPRDVTVPEVSPSQGCHSPRGVTIPGVSPRGRAPGSTAINRSPAPDLGGEKGKNIAFPHSREARKRRDEGWRSCWMPGETGKTGKN</sequence>
<feature type="compositionally biased region" description="Basic and acidic residues" evidence="1">
    <location>
        <begin position="525"/>
        <end position="547"/>
    </location>
</feature>
<accession>A0A3L8Q7V0</accession>
<comment type="caution">
    <text evidence="2">The sequence shown here is derived from an EMBL/GenBank/DDBJ whole genome shotgun (WGS) entry which is preliminary data.</text>
</comment>
<protein>
    <submittedName>
        <fullName evidence="2">Uncharacterized protein</fullName>
    </submittedName>
</protein>
<proteinExistence type="predicted"/>
<keyword evidence="4" id="KW-1185">Reference proteome</keyword>
<feature type="compositionally biased region" description="Basic and acidic residues" evidence="1">
    <location>
        <begin position="917"/>
        <end position="940"/>
    </location>
</feature>
<evidence type="ECO:0000313" key="3">
    <source>
        <dbReference type="EMBL" id="RLV63404.1"/>
    </source>
</evidence>
<dbReference type="EMBL" id="QUSF01002882">
    <property type="protein sequence ID" value="RLV63400.1"/>
    <property type="molecule type" value="Genomic_DNA"/>
</dbReference>
<dbReference type="Proteomes" id="UP000276834">
    <property type="component" value="Unassembled WGS sequence"/>
</dbReference>
<evidence type="ECO:0000313" key="4">
    <source>
        <dbReference type="Proteomes" id="UP000276834"/>
    </source>
</evidence>
<dbReference type="EMBL" id="QUSF01002881">
    <property type="protein sequence ID" value="RLV63404.1"/>
    <property type="molecule type" value="Genomic_DNA"/>
</dbReference>
<feature type="region of interest" description="Disordered" evidence="1">
    <location>
        <begin position="373"/>
        <end position="395"/>
    </location>
</feature>
<feature type="region of interest" description="Disordered" evidence="1">
    <location>
        <begin position="478"/>
        <end position="611"/>
    </location>
</feature>
<dbReference type="AlphaFoldDB" id="A0A3L8Q7V0"/>
<reference evidence="2" key="2">
    <citation type="submission" date="2018-08" db="EMBL/GenBank/DDBJ databases">
        <authorList>
            <person name="Sabatino S.J."/>
        </authorList>
    </citation>
    <scope>NUCLEOTIDE SEQUENCE</scope>
    <source>
        <strain evidence="2">Red01</strain>
        <tissue evidence="2">Muscle</tissue>
    </source>
</reference>
<evidence type="ECO:0000313" key="2">
    <source>
        <dbReference type="EMBL" id="RLV63400.1"/>
    </source>
</evidence>
<feature type="region of interest" description="Disordered" evidence="1">
    <location>
        <begin position="181"/>
        <end position="262"/>
    </location>
</feature>
<feature type="region of interest" description="Disordered" evidence="1">
    <location>
        <begin position="40"/>
        <end position="69"/>
    </location>
</feature>
<gene>
    <name evidence="2" type="ORF">DV515_00018305</name>
    <name evidence="3" type="ORF">DV515_00018309</name>
</gene>
<reference evidence="2 4" key="1">
    <citation type="journal article" date="2018" name="Proc. R. Soc. B">
        <title>A non-coding region near Follistatin controls head colour polymorphism in the Gouldian finch.</title>
        <authorList>
            <person name="Toomey M.B."/>
            <person name="Marques C.I."/>
            <person name="Andrade P."/>
            <person name="Araujo P.M."/>
            <person name="Sabatino S."/>
            <person name="Gazda M.A."/>
            <person name="Afonso S."/>
            <person name="Lopes R.J."/>
            <person name="Corbo J.C."/>
            <person name="Carneiro M."/>
        </authorList>
    </citation>
    <scope>NUCLEOTIDE SEQUENCE [LARGE SCALE GENOMIC DNA]</scope>
    <source>
        <strain evidence="2">Red01</strain>
        <tissue evidence="2">Muscle</tissue>
    </source>
</reference>
<feature type="compositionally biased region" description="Basic and acidic residues" evidence="1">
    <location>
        <begin position="49"/>
        <end position="64"/>
    </location>
</feature>
<organism evidence="2 4">
    <name type="scientific">Chloebia gouldiae</name>
    <name type="common">Gouldian finch</name>
    <name type="synonym">Erythrura gouldiae</name>
    <dbReference type="NCBI Taxonomy" id="44316"/>
    <lineage>
        <taxon>Eukaryota</taxon>
        <taxon>Metazoa</taxon>
        <taxon>Chordata</taxon>
        <taxon>Craniata</taxon>
        <taxon>Vertebrata</taxon>
        <taxon>Euteleostomi</taxon>
        <taxon>Archelosauria</taxon>
        <taxon>Archosauria</taxon>
        <taxon>Dinosauria</taxon>
        <taxon>Saurischia</taxon>
        <taxon>Theropoda</taxon>
        <taxon>Coelurosauria</taxon>
        <taxon>Aves</taxon>
        <taxon>Neognathae</taxon>
        <taxon>Neoaves</taxon>
        <taxon>Telluraves</taxon>
        <taxon>Australaves</taxon>
        <taxon>Passeriformes</taxon>
        <taxon>Passeroidea</taxon>
        <taxon>Passeridae</taxon>
        <taxon>Chloebia</taxon>
    </lineage>
</organism>
<evidence type="ECO:0000256" key="1">
    <source>
        <dbReference type="SAM" id="MobiDB-lite"/>
    </source>
</evidence>
<feature type="region of interest" description="Disordered" evidence="1">
    <location>
        <begin position="877"/>
        <end position="955"/>
    </location>
</feature>
<name>A0A3L8Q7V0_CHLGU</name>